<comment type="caution">
    <text evidence="9">The sequence shown here is derived from an EMBL/GenBank/DDBJ whole genome shotgun (WGS) entry which is preliminary data.</text>
</comment>
<evidence type="ECO:0000313" key="10">
    <source>
        <dbReference type="Proteomes" id="UP000838756"/>
    </source>
</evidence>
<feature type="region of interest" description="Disordered" evidence="5">
    <location>
        <begin position="91"/>
        <end position="115"/>
    </location>
</feature>
<dbReference type="Pfam" id="PF25766">
    <property type="entry name" value="TPR_RPAP1"/>
    <property type="match status" value="1"/>
</dbReference>
<dbReference type="SUPFAM" id="SSF48371">
    <property type="entry name" value="ARM repeat"/>
    <property type="match status" value="1"/>
</dbReference>
<dbReference type="OrthoDB" id="348201at2759"/>
<dbReference type="Pfam" id="PF08621">
    <property type="entry name" value="RPAP1_N"/>
    <property type="match status" value="1"/>
</dbReference>
<feature type="domain" description="RPAP1 C-terminal" evidence="6">
    <location>
        <begin position="342"/>
        <end position="406"/>
    </location>
</feature>
<dbReference type="SUPFAM" id="SSF64182">
    <property type="entry name" value="DHH phosphoesterases"/>
    <property type="match status" value="1"/>
</dbReference>
<evidence type="ECO:0000259" key="7">
    <source>
        <dbReference type="Pfam" id="PF08621"/>
    </source>
</evidence>
<proteinExistence type="inferred from homology"/>
<dbReference type="InterPro" id="IPR013930">
    <property type="entry name" value="RPAP1_N"/>
</dbReference>
<dbReference type="GO" id="GO:0006366">
    <property type="term" value="P:transcription by RNA polymerase II"/>
    <property type="evidence" value="ECO:0007669"/>
    <property type="project" value="InterPro"/>
</dbReference>
<dbReference type="InterPro" id="IPR038763">
    <property type="entry name" value="DHH_sf"/>
</dbReference>
<reference evidence="9" key="1">
    <citation type="submission" date="2022-03" db="EMBL/GenBank/DDBJ databases">
        <authorList>
            <person name="Lindestad O."/>
        </authorList>
    </citation>
    <scope>NUCLEOTIDE SEQUENCE</scope>
</reference>
<comment type="similarity">
    <text evidence="2">Belongs to the RPAP1 family.</text>
</comment>
<name>A0A8S4RIS5_9NEOP</name>
<feature type="domain" description="RPAP1 N-terminal" evidence="7">
    <location>
        <begin position="216"/>
        <end position="258"/>
    </location>
</feature>
<keyword evidence="10" id="KW-1185">Reference proteome</keyword>
<dbReference type="GO" id="GO:0006270">
    <property type="term" value="P:DNA replication initiation"/>
    <property type="evidence" value="ECO:0007669"/>
    <property type="project" value="InterPro"/>
</dbReference>
<evidence type="ECO:0000256" key="5">
    <source>
        <dbReference type="SAM" id="MobiDB-lite"/>
    </source>
</evidence>
<accession>A0A8S4RIS5</accession>
<dbReference type="PANTHER" id="PTHR21483:SF18">
    <property type="entry name" value="RNA POLYMERASE II-ASSOCIATED PROTEIN 1"/>
    <property type="match status" value="1"/>
</dbReference>
<dbReference type="InterPro" id="IPR003874">
    <property type="entry name" value="CDC45"/>
</dbReference>
<evidence type="ECO:0000256" key="1">
    <source>
        <dbReference type="ARBA" id="ARBA00004123"/>
    </source>
</evidence>
<dbReference type="InterPro" id="IPR013929">
    <property type="entry name" value="RPAP1_C"/>
</dbReference>
<feature type="region of interest" description="Disordered" evidence="5">
    <location>
        <begin position="33"/>
        <end position="76"/>
    </location>
</feature>
<keyword evidence="3" id="KW-0804">Transcription</keyword>
<comment type="subcellular location">
    <subcellularLocation>
        <location evidence="1">Nucleus</location>
    </subcellularLocation>
</comment>
<dbReference type="InterPro" id="IPR016024">
    <property type="entry name" value="ARM-type_fold"/>
</dbReference>
<organism evidence="9 10">
    <name type="scientific">Pararge aegeria aegeria</name>
    <dbReference type="NCBI Taxonomy" id="348720"/>
    <lineage>
        <taxon>Eukaryota</taxon>
        <taxon>Metazoa</taxon>
        <taxon>Ecdysozoa</taxon>
        <taxon>Arthropoda</taxon>
        <taxon>Hexapoda</taxon>
        <taxon>Insecta</taxon>
        <taxon>Pterygota</taxon>
        <taxon>Neoptera</taxon>
        <taxon>Endopterygota</taxon>
        <taxon>Lepidoptera</taxon>
        <taxon>Glossata</taxon>
        <taxon>Ditrysia</taxon>
        <taxon>Papilionoidea</taxon>
        <taxon>Nymphalidae</taxon>
        <taxon>Satyrinae</taxon>
        <taxon>Satyrini</taxon>
        <taxon>Parargina</taxon>
        <taxon>Pararge</taxon>
    </lineage>
</organism>
<evidence type="ECO:0000256" key="3">
    <source>
        <dbReference type="ARBA" id="ARBA00023163"/>
    </source>
</evidence>
<keyword evidence="4" id="KW-0539">Nucleus</keyword>
<evidence type="ECO:0000259" key="8">
    <source>
        <dbReference type="Pfam" id="PF25766"/>
    </source>
</evidence>
<evidence type="ECO:0000256" key="2">
    <source>
        <dbReference type="ARBA" id="ARBA00009953"/>
    </source>
</evidence>
<evidence type="ECO:0000259" key="6">
    <source>
        <dbReference type="Pfam" id="PF08620"/>
    </source>
</evidence>
<dbReference type="InterPro" id="IPR039913">
    <property type="entry name" value="RPAP1/Rba50"/>
</dbReference>
<sequence length="1446" mass="165799">MIRRPKPGEDEEDILRMQQEFLKVKKFQPSAQVVNLRKTEHQTTKRAGSTTSDTRKPSRYAQSKGLKEKHPRIDTGAGQVLGAILEKNIPEEQEPSEPDNGEPLTDINNPIEPNDDKVYYPRVMPFIIGDIVERSSNDNFNFNLKPMPLKGFPIVTKRDPNIQPGSKSIYAQHIEKLKVNAMDVDQPSSSLDIIKENPIIPIPLQSYILSSNEAGDIHKENLNILTKMSEEDILQEQQKLLSSLDPKLVNFIRAKRRDTNSQQAICNLQIMEGINDSEMNVKDQKSKIETSSTKRNDYLWDNDVLSHSQVHNWLHFENLEKDKLEWIKGVEERRVESDEPYEARFDFNGYLLPYTIEYTEKTKTLYHHGEEPHRPGYSITELIELTRSNVTQQRVMALNTLAGVLEYYNAGIYKDIIEIPLSKIFFVIRIAMDENKLILLEPALRAMRNLLFNKIDEACLDALLGFEEGSYQPCLENDKSEIEEMESKETELNDFHLAEIDLISAVIRTEILQRLFYIIDTVKPSYNSVQYALQILTRLSRNSTETANMIVHTEHLMKSILSHFVPSASINFTFDPKSIYKGRPVLSALKLLRILSLQSREIAEILISKYDLLKPISVFISSGVDGTYGLRLQIEAFCILSNLLNYGIVTENTMALCPLIVTILYKHVQVTDIFIESSVLSATHAAVVLQFVSKLLNCKILNLDSYKHQVYPLLKEGVQKWLMQTSCIDNYTCGHLRLLCSSLDCCKTVLINEKVTLKFLNDTLVNFSSSKGFQTMLNNLVPSSNLLSEIGDGEIMYVKNLTSLGAAVVNSKHKVQPILNITSPIPFLVSLFKLLNIIDDKEIAAVFINKTLTYLTLLSKKHLSLTNNWFTRMEVEFVFSIVRLSTQSNISESIKDIIYVVASKLCYIMRTDKQFELNFLFNNVIFNKQWFTTDRLLKRISLTGENDLTTLTSVEEIKVCYAKVINISLQKELNCNIVLKKWQEPVLPRDWIYLPILSLYGSYQETQFNSISSANKMVKQQEAEKKLIIRCSLEWILFNEITFPDLISDIEVTDRFCRIMCVFLCSSSLFLDKNINTLIRKCMENLYKNRHKFNFDKQLTGLSNFQDLYTQLLEQFQSVSYGDDTFASCVLVPLAQKHNVKWRKLLWSEYAGCLRALDCPENYLCYNLDDYYYPEETDESLLKSYTRALSSNLMKPNTVVYKIAQHHHGLDQNTLVLSQGTIKMFIEDIRNDFYNVLLGNRVLLLVHYDVDAVCACKILQDLFKCDNISYTLVPVGGISELKSAYDENNEEVKYVVLVNCGGTVDLVDILQPEEHVVFFVLDSHKPTDICNVYSDGQVRLVYKDEEENIPNFDDIFRDDEEDENSEESEARHGLEAVVERRRARKAWEERRHTLMFNYTHLFGAAFEQAAAKSGASVSLDFVDSSIISLPTSQRAQFLDALTALLA</sequence>
<dbReference type="Proteomes" id="UP000838756">
    <property type="component" value="Unassembled WGS sequence"/>
</dbReference>
<dbReference type="PANTHER" id="PTHR21483">
    <property type="entry name" value="RNA POLYMERASE II-ASSOCIATED PROTEIN 1"/>
    <property type="match status" value="1"/>
</dbReference>
<feature type="compositionally biased region" description="Acidic residues" evidence="5">
    <location>
        <begin position="91"/>
        <end position="100"/>
    </location>
</feature>
<protein>
    <submittedName>
        <fullName evidence="9">Jg11129 protein</fullName>
    </submittedName>
</protein>
<dbReference type="EMBL" id="CAKXAJ010025255">
    <property type="protein sequence ID" value="CAH2237156.1"/>
    <property type="molecule type" value="Genomic_DNA"/>
</dbReference>
<feature type="domain" description="RPAP1/MINIYO-like TPR repeats" evidence="8">
    <location>
        <begin position="993"/>
        <end position="1207"/>
    </location>
</feature>
<dbReference type="InterPro" id="IPR057989">
    <property type="entry name" value="TPR_RPAP1/MINIYO-like"/>
</dbReference>
<gene>
    <name evidence="9" type="primary">jg11129</name>
    <name evidence="9" type="ORF">PAEG_LOCUS14460</name>
</gene>
<dbReference type="Pfam" id="PF08620">
    <property type="entry name" value="RPAP1_C"/>
    <property type="match status" value="1"/>
</dbReference>
<dbReference type="Pfam" id="PF02724">
    <property type="entry name" value="CDC45"/>
    <property type="match status" value="1"/>
</dbReference>
<evidence type="ECO:0000256" key="4">
    <source>
        <dbReference type="ARBA" id="ARBA00023242"/>
    </source>
</evidence>
<evidence type="ECO:0000313" key="9">
    <source>
        <dbReference type="EMBL" id="CAH2237156.1"/>
    </source>
</evidence>